<accession>A0A9W6BK86</accession>
<dbReference type="AlphaFoldDB" id="A0A9W6BK86"/>
<sequence>MTTTKPAAPAAAAAAAAGAGAGASSAKALKYCADLQGPVQTAMSAEPRAPVHRVEWRKVMNGDPVEINPSIGSGYKVMSVSEWSARWKRNDDFPTCLAEDCGSSDTREHYFTQTWCRGKRVWASESLCMACHSFSWRSYRDPDFKTPEQYEKELWEGLAASPVGRS</sequence>
<keyword evidence="2" id="KW-1185">Reference proteome</keyword>
<dbReference type="Proteomes" id="UP001165080">
    <property type="component" value="Unassembled WGS sequence"/>
</dbReference>
<evidence type="ECO:0000313" key="1">
    <source>
        <dbReference type="EMBL" id="GLC53330.1"/>
    </source>
</evidence>
<evidence type="ECO:0000313" key="2">
    <source>
        <dbReference type="Proteomes" id="UP001165080"/>
    </source>
</evidence>
<comment type="caution">
    <text evidence="1">The sequence shown here is derived from an EMBL/GenBank/DDBJ whole genome shotgun (WGS) entry which is preliminary data.</text>
</comment>
<organism evidence="1 2">
    <name type="scientific">Pleodorina starrii</name>
    <dbReference type="NCBI Taxonomy" id="330485"/>
    <lineage>
        <taxon>Eukaryota</taxon>
        <taxon>Viridiplantae</taxon>
        <taxon>Chlorophyta</taxon>
        <taxon>core chlorophytes</taxon>
        <taxon>Chlorophyceae</taxon>
        <taxon>CS clade</taxon>
        <taxon>Chlamydomonadales</taxon>
        <taxon>Volvocaceae</taxon>
        <taxon>Pleodorina</taxon>
    </lineage>
</organism>
<proteinExistence type="predicted"/>
<name>A0A9W6BK86_9CHLO</name>
<dbReference type="EMBL" id="BRXU01000007">
    <property type="protein sequence ID" value="GLC53330.1"/>
    <property type="molecule type" value="Genomic_DNA"/>
</dbReference>
<reference evidence="1 2" key="1">
    <citation type="journal article" date="2023" name="Commun. Biol.">
        <title>Reorganization of the ancestral sex-determining regions during the evolution of trioecy in Pleodorina starrii.</title>
        <authorList>
            <person name="Takahashi K."/>
            <person name="Suzuki S."/>
            <person name="Kawai-Toyooka H."/>
            <person name="Yamamoto K."/>
            <person name="Hamaji T."/>
            <person name="Ootsuki R."/>
            <person name="Yamaguchi H."/>
            <person name="Kawachi M."/>
            <person name="Higashiyama T."/>
            <person name="Nozaki H."/>
        </authorList>
    </citation>
    <scope>NUCLEOTIDE SEQUENCE [LARGE SCALE GENOMIC DNA]</scope>
    <source>
        <strain evidence="1 2">NIES-4479</strain>
    </source>
</reference>
<protein>
    <submittedName>
        <fullName evidence="1">Uncharacterized protein</fullName>
    </submittedName>
</protein>
<dbReference type="OrthoDB" id="525072at2759"/>
<gene>
    <name evidence="1" type="primary">PLEST002255</name>
    <name evidence="1" type="ORF">PLESTB_000732800</name>
</gene>